<organism evidence="3 4">
    <name type="scientific">Stigmatella ashevillensis</name>
    <dbReference type="NCBI Taxonomy" id="2995309"/>
    <lineage>
        <taxon>Bacteria</taxon>
        <taxon>Pseudomonadati</taxon>
        <taxon>Myxococcota</taxon>
        <taxon>Myxococcia</taxon>
        <taxon>Myxococcales</taxon>
        <taxon>Cystobacterineae</taxon>
        <taxon>Archangiaceae</taxon>
        <taxon>Stigmatella</taxon>
    </lineage>
</organism>
<evidence type="ECO:0000313" key="4">
    <source>
        <dbReference type="Proteomes" id="UP001221838"/>
    </source>
</evidence>
<dbReference type="Proteomes" id="UP001221838">
    <property type="component" value="Unassembled WGS sequence"/>
</dbReference>
<dbReference type="SMART" id="SM00567">
    <property type="entry name" value="EZ_HEAT"/>
    <property type="match status" value="2"/>
</dbReference>
<dbReference type="SMART" id="SM00638">
    <property type="entry name" value="LPD_N"/>
    <property type="match status" value="1"/>
</dbReference>
<dbReference type="Gene3D" id="1.25.10.20">
    <property type="entry name" value="Vitellinogen, superhelical"/>
    <property type="match status" value="1"/>
</dbReference>
<dbReference type="SUPFAM" id="SSF48431">
    <property type="entry name" value="Lipovitellin-phosvitin complex, superhelical domain"/>
    <property type="match status" value="1"/>
</dbReference>
<dbReference type="InterPro" id="IPR021133">
    <property type="entry name" value="HEAT_type_2"/>
</dbReference>
<dbReference type="PANTHER" id="PTHR12697:SF5">
    <property type="entry name" value="DEOXYHYPUSINE HYDROXYLASE"/>
    <property type="match status" value="1"/>
</dbReference>
<keyword evidence="4" id="KW-1185">Reference proteome</keyword>
<dbReference type="InterPro" id="IPR011030">
    <property type="entry name" value="Lipovitellin_superhlx_dom"/>
</dbReference>
<dbReference type="InterPro" id="IPR004155">
    <property type="entry name" value="PBS_lyase_HEAT"/>
</dbReference>
<gene>
    <name evidence="3" type="ORF">POL68_11905</name>
</gene>
<evidence type="ECO:0000259" key="2">
    <source>
        <dbReference type="PROSITE" id="PS51211"/>
    </source>
</evidence>
<feature type="domain" description="Vitellogenin" evidence="2">
    <location>
        <begin position="129"/>
        <end position="606"/>
    </location>
</feature>
<dbReference type="PANTHER" id="PTHR12697">
    <property type="entry name" value="PBS LYASE HEAT-LIKE PROTEIN"/>
    <property type="match status" value="1"/>
</dbReference>
<evidence type="ECO:0000256" key="1">
    <source>
        <dbReference type="SAM" id="SignalP"/>
    </source>
</evidence>
<comment type="caution">
    <text evidence="3">The sequence shown here is derived from an EMBL/GenBank/DDBJ whole genome shotgun (WGS) entry which is preliminary data.</text>
</comment>
<dbReference type="PROSITE" id="PS50077">
    <property type="entry name" value="HEAT_REPEAT"/>
    <property type="match status" value="1"/>
</dbReference>
<protein>
    <submittedName>
        <fullName evidence="3">HEAT repeat domain-containing protein</fullName>
    </submittedName>
</protein>
<dbReference type="PROSITE" id="PS51211">
    <property type="entry name" value="VITELLOGENIN"/>
    <property type="match status" value="1"/>
</dbReference>
<dbReference type="Pfam" id="PF13646">
    <property type="entry name" value="HEAT_2"/>
    <property type="match status" value="1"/>
</dbReference>
<dbReference type="InterPro" id="IPR001747">
    <property type="entry name" value="Vitellogenin_N"/>
</dbReference>
<dbReference type="RefSeq" id="WP_272146087.1">
    <property type="nucleotide sequence ID" value="NZ_JAQNDM010000002.1"/>
</dbReference>
<reference evidence="3 4" key="1">
    <citation type="submission" date="2022-11" db="EMBL/GenBank/DDBJ databases">
        <title>Minimal conservation of predation-associated metabolite biosynthetic gene clusters underscores biosynthetic potential of Myxococcota including descriptions for ten novel species: Archangium lansinium sp. nov., Myxococcus landrumus sp. nov., Nannocystis bai.</title>
        <authorList>
            <person name="Ahearne A."/>
            <person name="Stevens C."/>
            <person name="Dowd S."/>
        </authorList>
    </citation>
    <scope>NUCLEOTIDE SEQUENCE [LARGE SCALE GENOMIC DNA]</scope>
    <source>
        <strain evidence="3 4">NCWAL01</strain>
    </source>
</reference>
<feature type="signal peptide" evidence="1">
    <location>
        <begin position="1"/>
        <end position="15"/>
    </location>
</feature>
<name>A0ABT5D683_9BACT</name>
<accession>A0ABT5D683</accession>
<proteinExistence type="predicted"/>
<evidence type="ECO:0000313" key="3">
    <source>
        <dbReference type="EMBL" id="MDC0709169.1"/>
    </source>
</evidence>
<feature type="chain" id="PRO_5045210042" evidence="1">
    <location>
        <begin position="16"/>
        <end position="713"/>
    </location>
</feature>
<dbReference type="EMBL" id="JAQNDM010000002">
    <property type="protein sequence ID" value="MDC0709169.1"/>
    <property type="molecule type" value="Genomic_DNA"/>
</dbReference>
<keyword evidence="1" id="KW-0732">Signal</keyword>
<sequence length="713" mass="76014">MVAAAAVVAAAVAVAACRPPRPLTWTASTSCPPARSSRRVGCHDGGEGSSIVAFFSQFRGLSVSHRWLVSSIAAVVLLGSGAAYWALAEKSAPAPVGESVAPAAVNVPTPVQAGQGAERVPSERRTRTWSTGTQFVYTLAAEQSVTFGQPGASASPSLYLSLQGEVSMAVVGGQGDRLDAQFQIRSHRLTFEADGRDALDEKSRPEMLAHLQAPFYVTFNRQGAALLAHFERELDPVTQNFLRTLVASTQFVMPTVPKETWPAQELDVTGLYAAQYRQVPGSRKYEKSKERYLKMTSPSGLQPLDPSVHITLDSTASFLLGAEGWPESVSSREQVSVSSGEGMPTVRGEGQVQLTRTAVRSVPLLIGSLDARRQQLVTASLATPVFAPEDPKAELRRIVAGARLADLVGSLRKLPQDEKERGPATSQLMNRLRALFSLDPEEAARVPALLRGEKDRNTYSSLIGSLSAASTPEAVRALGQVVTDDQMPVAVRVDAAAGLGVVEKPTQEGVSALRQLTQSSEEDLRNTATLALGNAARNLEAQKDSSAPTLLRELTDAVAAAPTPEARALQLRALANSAHPLALPTIREALRDPSPVVREAAVEALRLIPDPAADQMLSASMLEDPTPEVRRAAIFASSFRPLVPLMPALERTLRTDTVGSVRIEVVRLLGSNLLTLPGAGPLLSWAGQNDPNGDVRHTALAFLARQIPPEPRP</sequence>